<name>A0ABR8BNY6_9NOSO</name>
<dbReference type="EMBL" id="JACJQL010000141">
    <property type="protein sequence ID" value="MBD2255853.1"/>
    <property type="molecule type" value="Genomic_DNA"/>
</dbReference>
<dbReference type="Gene3D" id="1.25.40.10">
    <property type="entry name" value="Tetratricopeptide repeat domain"/>
    <property type="match status" value="2"/>
</dbReference>
<feature type="coiled-coil region" evidence="1">
    <location>
        <begin position="237"/>
        <end position="337"/>
    </location>
</feature>
<dbReference type="InterPro" id="IPR011990">
    <property type="entry name" value="TPR-like_helical_dom_sf"/>
</dbReference>
<proteinExistence type="predicted"/>
<gene>
    <name evidence="2" type="ORF">H6G14_32310</name>
</gene>
<keyword evidence="3" id="KW-1185">Reference proteome</keyword>
<protein>
    <submittedName>
        <fullName evidence="2">Tetratricopeptide repeat protein</fullName>
    </submittedName>
</protein>
<dbReference type="SMART" id="SM00028">
    <property type="entry name" value="TPR"/>
    <property type="match status" value="8"/>
</dbReference>
<evidence type="ECO:0000313" key="2">
    <source>
        <dbReference type="EMBL" id="MBD2255853.1"/>
    </source>
</evidence>
<evidence type="ECO:0000313" key="3">
    <source>
        <dbReference type="Proteomes" id="UP000621307"/>
    </source>
</evidence>
<accession>A0ABR8BNY6</accession>
<reference evidence="2 3" key="1">
    <citation type="journal article" date="2020" name="ISME J.">
        <title>Comparative genomics reveals insights into cyanobacterial evolution and habitat adaptation.</title>
        <authorList>
            <person name="Chen M.Y."/>
            <person name="Teng W.K."/>
            <person name="Zhao L."/>
            <person name="Hu C.X."/>
            <person name="Zhou Y.K."/>
            <person name="Han B.P."/>
            <person name="Song L.R."/>
            <person name="Shu W.S."/>
        </authorList>
    </citation>
    <scope>NUCLEOTIDE SEQUENCE [LARGE SCALE GENOMIC DNA]</scope>
    <source>
        <strain evidence="2 3">FACHB-3921</strain>
    </source>
</reference>
<organism evidence="2 3">
    <name type="scientific">Nostoc parmelioides FACHB-3921</name>
    <dbReference type="NCBI Taxonomy" id="2692909"/>
    <lineage>
        <taxon>Bacteria</taxon>
        <taxon>Bacillati</taxon>
        <taxon>Cyanobacteriota</taxon>
        <taxon>Cyanophyceae</taxon>
        <taxon>Nostocales</taxon>
        <taxon>Nostocaceae</taxon>
        <taxon>Nostoc</taxon>
    </lineage>
</organism>
<dbReference type="SUPFAM" id="SSF48452">
    <property type="entry name" value="TPR-like"/>
    <property type="match status" value="2"/>
</dbReference>
<dbReference type="PANTHER" id="PTHR10098:SF108">
    <property type="entry name" value="TETRATRICOPEPTIDE REPEAT PROTEIN 28"/>
    <property type="match status" value="1"/>
</dbReference>
<evidence type="ECO:0000256" key="1">
    <source>
        <dbReference type="SAM" id="Coils"/>
    </source>
</evidence>
<dbReference type="Pfam" id="PF13424">
    <property type="entry name" value="TPR_12"/>
    <property type="match status" value="4"/>
</dbReference>
<dbReference type="PANTHER" id="PTHR10098">
    <property type="entry name" value="RAPSYN-RELATED"/>
    <property type="match status" value="1"/>
</dbReference>
<dbReference type="InterPro" id="IPR019734">
    <property type="entry name" value="TPR_rpt"/>
</dbReference>
<sequence>MNSELFQKLAKAQTDEERSWIVTESLLATLSPELAAAAWAAVVPHWFNAEILAALRPELQAQSSQLYTELQALSFVEEFADRGHDVHDLTRNLMLKHLWQEHQDEFITLSQLAAEYFGRNNQQPETQIEWLYHLIVVDREWKGSEFRDLAQNWENSFRVAELESLIAALLEQIAAERVETPAKAEVYYWAGRAKFRVYKAKEALERYEEALAFYRDIGARLGEANTLRAIGDVLQFLKRSTEALERYEEALAFYRDIGARLGEANTLKAIGDVLQFLDRRTEALERYEEALAFYRDTGSRLGEANTLQAIGDVLQFLKRSTEALERYQEALAFYRDIGDRLGEANTLLEIGDVLRFLDRRTEALERYKEALAFYRDIGDRLGEANTLKAIGDVLRFLDRRTEALERYEEALAFYRDTGSRLGEANTLLEIGDVLQFLDRRTEALERYEEALAFYRDIGDRLGEANTLQAIGILQDDLSVGLEYCQAALELYRQIGDKYSQSGNLIYFTSTILLKLERQTEAVDALNRAIELAKEIPYQYFVEDALAKLKKIQSSDSNI</sequence>
<comment type="caution">
    <text evidence="2">The sequence shown here is derived from an EMBL/GenBank/DDBJ whole genome shotgun (WGS) entry which is preliminary data.</text>
</comment>
<dbReference type="Proteomes" id="UP000621307">
    <property type="component" value="Unassembled WGS sequence"/>
</dbReference>
<keyword evidence="1" id="KW-0175">Coiled coil</keyword>
<dbReference type="RefSeq" id="WP_190573073.1">
    <property type="nucleotide sequence ID" value="NZ_JACJQL010000141.1"/>
</dbReference>